<keyword evidence="1" id="KW-1133">Transmembrane helix</keyword>
<dbReference type="RefSeq" id="WP_379140898.1">
    <property type="nucleotide sequence ID" value="NZ_JBHUEN010000016.1"/>
</dbReference>
<evidence type="ECO:0000313" key="3">
    <source>
        <dbReference type="Proteomes" id="UP001597213"/>
    </source>
</evidence>
<dbReference type="Proteomes" id="UP001597213">
    <property type="component" value="Unassembled WGS sequence"/>
</dbReference>
<gene>
    <name evidence="2" type="ORF">ACFSCT_05795</name>
</gene>
<reference evidence="3" key="1">
    <citation type="journal article" date="2019" name="Int. J. Syst. Evol. Microbiol.">
        <title>The Global Catalogue of Microorganisms (GCM) 10K type strain sequencing project: providing services to taxonomists for standard genome sequencing and annotation.</title>
        <authorList>
            <consortium name="The Broad Institute Genomics Platform"/>
            <consortium name="The Broad Institute Genome Sequencing Center for Infectious Disease"/>
            <person name="Wu L."/>
            <person name="Ma J."/>
        </authorList>
    </citation>
    <scope>NUCLEOTIDE SEQUENCE [LARGE SCALE GENOMIC DNA]</scope>
    <source>
        <strain evidence="3">CCUG 56029</strain>
    </source>
</reference>
<feature type="transmembrane region" description="Helical" evidence="1">
    <location>
        <begin position="30"/>
        <end position="49"/>
    </location>
</feature>
<accession>A0ABW4R4N5</accession>
<keyword evidence="1" id="KW-0472">Membrane</keyword>
<keyword evidence="3" id="KW-1185">Reference proteome</keyword>
<proteinExistence type="predicted"/>
<organism evidence="2 3">
    <name type="scientific">Paracoccus pacificus</name>
    <dbReference type="NCBI Taxonomy" id="1463598"/>
    <lineage>
        <taxon>Bacteria</taxon>
        <taxon>Pseudomonadati</taxon>
        <taxon>Pseudomonadota</taxon>
        <taxon>Alphaproteobacteria</taxon>
        <taxon>Rhodobacterales</taxon>
        <taxon>Paracoccaceae</taxon>
        <taxon>Paracoccus</taxon>
    </lineage>
</organism>
<comment type="caution">
    <text evidence="2">The sequence shown here is derived from an EMBL/GenBank/DDBJ whole genome shotgun (WGS) entry which is preliminary data.</text>
</comment>
<feature type="transmembrane region" description="Helical" evidence="1">
    <location>
        <begin position="7"/>
        <end position="24"/>
    </location>
</feature>
<evidence type="ECO:0000256" key="1">
    <source>
        <dbReference type="SAM" id="Phobius"/>
    </source>
</evidence>
<name>A0ABW4R4N5_9RHOB</name>
<sequence length="66" mass="7166">MSDKIMAILAYLILVCFLAVLVWHVPRLDLGAIVLLTLILAGIDTAQVMRSHDKAAHDETGPKPDA</sequence>
<protein>
    <submittedName>
        <fullName evidence="2">Uncharacterized protein</fullName>
    </submittedName>
</protein>
<keyword evidence="1" id="KW-0812">Transmembrane</keyword>
<evidence type="ECO:0000313" key="2">
    <source>
        <dbReference type="EMBL" id="MFD1881227.1"/>
    </source>
</evidence>
<dbReference type="EMBL" id="JBHUEN010000016">
    <property type="protein sequence ID" value="MFD1881227.1"/>
    <property type="molecule type" value="Genomic_DNA"/>
</dbReference>